<gene>
    <name evidence="2" type="ORF">RM812_21295</name>
</gene>
<dbReference type="Proteomes" id="UP001180724">
    <property type="component" value="Unassembled WGS sequence"/>
</dbReference>
<reference evidence="2" key="1">
    <citation type="submission" date="2024-05" db="EMBL/GenBank/DDBJ databases">
        <title>30 novel species of actinomycetes from the DSMZ collection.</title>
        <authorList>
            <person name="Nouioui I."/>
        </authorList>
    </citation>
    <scope>NUCLEOTIDE SEQUENCE</scope>
    <source>
        <strain evidence="2">DSM 40712</strain>
    </source>
</reference>
<feature type="region of interest" description="Disordered" evidence="1">
    <location>
        <begin position="19"/>
        <end position="47"/>
    </location>
</feature>
<organism evidence="2 3">
    <name type="scientific">Streptomyces lancefieldiae</name>
    <dbReference type="NCBI Taxonomy" id="3075520"/>
    <lineage>
        <taxon>Bacteria</taxon>
        <taxon>Bacillati</taxon>
        <taxon>Actinomycetota</taxon>
        <taxon>Actinomycetes</taxon>
        <taxon>Kitasatosporales</taxon>
        <taxon>Streptomycetaceae</taxon>
        <taxon>Streptomyces</taxon>
    </lineage>
</organism>
<evidence type="ECO:0000313" key="2">
    <source>
        <dbReference type="EMBL" id="MDT0612730.1"/>
    </source>
</evidence>
<protein>
    <submittedName>
        <fullName evidence="2">Uncharacterized protein</fullName>
    </submittedName>
</protein>
<sequence>MHDGDNELREGDTSVFVRTLRGGPPLRLAGAEEREDEDERVIVRSID</sequence>
<comment type="caution">
    <text evidence="2">The sequence shown here is derived from an EMBL/GenBank/DDBJ whole genome shotgun (WGS) entry which is preliminary data.</text>
</comment>
<accession>A0ABU3ARB2</accession>
<evidence type="ECO:0000256" key="1">
    <source>
        <dbReference type="SAM" id="MobiDB-lite"/>
    </source>
</evidence>
<name>A0ABU3ARB2_9ACTN</name>
<proteinExistence type="predicted"/>
<dbReference type="RefSeq" id="WP_311574805.1">
    <property type="nucleotide sequence ID" value="NZ_JAVRFH010000021.1"/>
</dbReference>
<evidence type="ECO:0000313" key="3">
    <source>
        <dbReference type="Proteomes" id="UP001180724"/>
    </source>
</evidence>
<dbReference type="EMBL" id="JAVRFH010000021">
    <property type="protein sequence ID" value="MDT0612730.1"/>
    <property type="molecule type" value="Genomic_DNA"/>
</dbReference>
<keyword evidence="3" id="KW-1185">Reference proteome</keyword>